<dbReference type="PANTHER" id="PTHR33116">
    <property type="entry name" value="REVERSE TRANSCRIPTASE ZINC-BINDING DOMAIN-CONTAINING PROTEIN-RELATED-RELATED"/>
    <property type="match status" value="1"/>
</dbReference>
<keyword evidence="3" id="KW-1185">Reference proteome</keyword>
<comment type="caution">
    <text evidence="2">The sequence shown here is derived from an EMBL/GenBank/DDBJ whole genome shotgun (WGS) entry which is preliminary data.</text>
</comment>
<evidence type="ECO:0000313" key="2">
    <source>
        <dbReference type="EMBL" id="KAA3473127.1"/>
    </source>
</evidence>
<sequence>MSKFWWQNSKTNKGIHWCRWRDLCIPKAQGGLGFKDFDKTRLENFNVAELSFCTCYESERSILGTRHILVEGLGWRVGNGEEISIWNDAWLPEPRNGRIQCQAIDIRFSKVADLIDKEATTWKQDIISSLFAEEQSRCILAIPLVSSRPPDVLIWRGDNTGCYTVKSGYKRTITTGNPRVHNEDSANFFTKLWGLKIPSKIRICISKLVHNFLPTKANLNMRHLMVSTGCPVCQGGVETVDHLFRDCSFTKQILQGMDVADSEDNREPTWKDWLVKEFNMQNTKTCKVKTIVYWALWYNHNKIHHKGVRGHVRDILVFIKAYHTEVSSLRVLTT</sequence>
<feature type="domain" description="Reverse transcriptase zinc-binding" evidence="1">
    <location>
        <begin position="163"/>
        <end position="253"/>
    </location>
</feature>
<keyword evidence="2" id="KW-0548">Nucleotidyltransferase</keyword>
<name>A0A5B6VWB0_9ROSI</name>
<proteinExistence type="predicted"/>
<evidence type="ECO:0000259" key="1">
    <source>
        <dbReference type="Pfam" id="PF13966"/>
    </source>
</evidence>
<dbReference type="InterPro" id="IPR026960">
    <property type="entry name" value="RVT-Znf"/>
</dbReference>
<gene>
    <name evidence="2" type="ORF">EPI10_023531</name>
</gene>
<dbReference type="GO" id="GO:0003964">
    <property type="term" value="F:RNA-directed DNA polymerase activity"/>
    <property type="evidence" value="ECO:0007669"/>
    <property type="project" value="UniProtKB-KW"/>
</dbReference>
<organism evidence="2 3">
    <name type="scientific">Gossypium australe</name>
    <dbReference type="NCBI Taxonomy" id="47621"/>
    <lineage>
        <taxon>Eukaryota</taxon>
        <taxon>Viridiplantae</taxon>
        <taxon>Streptophyta</taxon>
        <taxon>Embryophyta</taxon>
        <taxon>Tracheophyta</taxon>
        <taxon>Spermatophyta</taxon>
        <taxon>Magnoliopsida</taxon>
        <taxon>eudicotyledons</taxon>
        <taxon>Gunneridae</taxon>
        <taxon>Pentapetalae</taxon>
        <taxon>rosids</taxon>
        <taxon>malvids</taxon>
        <taxon>Malvales</taxon>
        <taxon>Malvaceae</taxon>
        <taxon>Malvoideae</taxon>
        <taxon>Gossypium</taxon>
    </lineage>
</organism>
<reference evidence="3" key="1">
    <citation type="journal article" date="2019" name="Plant Biotechnol. J.">
        <title>Genome sequencing of the Australian wild diploid species Gossypium australe highlights disease resistance and delayed gland morphogenesis.</title>
        <authorList>
            <person name="Cai Y."/>
            <person name="Cai X."/>
            <person name="Wang Q."/>
            <person name="Wang P."/>
            <person name="Zhang Y."/>
            <person name="Cai C."/>
            <person name="Xu Y."/>
            <person name="Wang K."/>
            <person name="Zhou Z."/>
            <person name="Wang C."/>
            <person name="Geng S."/>
            <person name="Li B."/>
            <person name="Dong Q."/>
            <person name="Hou Y."/>
            <person name="Wang H."/>
            <person name="Ai P."/>
            <person name="Liu Z."/>
            <person name="Yi F."/>
            <person name="Sun M."/>
            <person name="An G."/>
            <person name="Cheng J."/>
            <person name="Zhang Y."/>
            <person name="Shi Q."/>
            <person name="Xie Y."/>
            <person name="Shi X."/>
            <person name="Chang Y."/>
            <person name="Huang F."/>
            <person name="Chen Y."/>
            <person name="Hong S."/>
            <person name="Mi L."/>
            <person name="Sun Q."/>
            <person name="Zhang L."/>
            <person name="Zhou B."/>
            <person name="Peng R."/>
            <person name="Zhang X."/>
            <person name="Liu F."/>
        </authorList>
    </citation>
    <scope>NUCLEOTIDE SEQUENCE [LARGE SCALE GENOMIC DNA]</scope>
    <source>
        <strain evidence="3">cv. PA1801</strain>
    </source>
</reference>
<dbReference type="EMBL" id="SMMG02000005">
    <property type="protein sequence ID" value="KAA3473127.1"/>
    <property type="molecule type" value="Genomic_DNA"/>
</dbReference>
<evidence type="ECO:0000313" key="3">
    <source>
        <dbReference type="Proteomes" id="UP000325315"/>
    </source>
</evidence>
<dbReference type="PANTHER" id="PTHR33116:SF86">
    <property type="entry name" value="REVERSE TRANSCRIPTASE DOMAIN-CONTAINING PROTEIN"/>
    <property type="match status" value="1"/>
</dbReference>
<keyword evidence="2" id="KW-0695">RNA-directed DNA polymerase</keyword>
<accession>A0A5B6VWB0</accession>
<dbReference type="Proteomes" id="UP000325315">
    <property type="component" value="Unassembled WGS sequence"/>
</dbReference>
<protein>
    <submittedName>
        <fullName evidence="2">Reverse transcriptase</fullName>
    </submittedName>
</protein>
<dbReference type="OrthoDB" id="1000370at2759"/>
<dbReference type="AlphaFoldDB" id="A0A5B6VWB0"/>
<keyword evidence="2" id="KW-0808">Transferase</keyword>
<dbReference type="Pfam" id="PF13966">
    <property type="entry name" value="zf-RVT"/>
    <property type="match status" value="1"/>
</dbReference>